<keyword evidence="2" id="KW-0472">Membrane</keyword>
<feature type="region of interest" description="Disordered" evidence="1">
    <location>
        <begin position="166"/>
        <end position="220"/>
    </location>
</feature>
<dbReference type="EnsemblPlants" id="OBART03G41250.1">
    <property type="protein sequence ID" value="OBART03G41250.1"/>
    <property type="gene ID" value="OBART03G41250"/>
</dbReference>
<organism evidence="3">
    <name type="scientific">Oryza barthii</name>
    <dbReference type="NCBI Taxonomy" id="65489"/>
    <lineage>
        <taxon>Eukaryota</taxon>
        <taxon>Viridiplantae</taxon>
        <taxon>Streptophyta</taxon>
        <taxon>Embryophyta</taxon>
        <taxon>Tracheophyta</taxon>
        <taxon>Spermatophyta</taxon>
        <taxon>Magnoliopsida</taxon>
        <taxon>Liliopsida</taxon>
        <taxon>Poales</taxon>
        <taxon>Poaceae</taxon>
        <taxon>BOP clade</taxon>
        <taxon>Oryzoideae</taxon>
        <taxon>Oryzeae</taxon>
        <taxon>Oryzinae</taxon>
        <taxon>Oryza</taxon>
    </lineage>
</organism>
<feature type="compositionally biased region" description="Acidic residues" evidence="1">
    <location>
        <begin position="168"/>
        <end position="177"/>
    </location>
</feature>
<sequence>MQFLRGGGGGGGGGGAGGMAWEVLKRHFSRKRAVDVRRINPKVPKEEAVAISGRLLQIFTDHGPLTVGNTWNHAKDAGISGLNSKTHMKILLKWMTGRRIVKLNCVGTGNSKKFLYSPYSADADKSEEAAAEELSKAAASQGGKATKGQQKKLMLAGQHFVVVALSGGDDEEDDDDKEKDKEEKPSTPAPAPAAEEIKAAAAGDKAGEEDGETERHELNGGKKAGVVVGAFSAAAVVGLAAVVWKKRQANIRRSRYADYSARLELV</sequence>
<evidence type="ECO:0000313" key="3">
    <source>
        <dbReference type="EnsemblPlants" id="OBART03G41250.1"/>
    </source>
</evidence>
<keyword evidence="4" id="KW-1185">Reference proteome</keyword>
<dbReference type="PANTHER" id="PTHR35110:SF1">
    <property type="entry name" value="EXPRESSED PROTEIN"/>
    <property type="match status" value="1"/>
</dbReference>
<keyword evidence="2" id="KW-1133">Transmembrane helix</keyword>
<keyword evidence="2" id="KW-0812">Transmembrane</keyword>
<feature type="compositionally biased region" description="Basic and acidic residues" evidence="1">
    <location>
        <begin position="205"/>
        <end position="220"/>
    </location>
</feature>
<name>A0A0D3FRG5_9ORYZ</name>
<reference evidence="3" key="1">
    <citation type="journal article" date="2009" name="Rice">
        <title>De Novo Next Generation Sequencing of Plant Genomes.</title>
        <authorList>
            <person name="Rounsley S."/>
            <person name="Marri P.R."/>
            <person name="Yu Y."/>
            <person name="He R."/>
            <person name="Sisneros N."/>
            <person name="Goicoechea J.L."/>
            <person name="Lee S.J."/>
            <person name="Angelova A."/>
            <person name="Kudrna D."/>
            <person name="Luo M."/>
            <person name="Affourtit J."/>
            <person name="Desany B."/>
            <person name="Knight J."/>
            <person name="Niazi F."/>
            <person name="Egholm M."/>
            <person name="Wing R.A."/>
        </authorList>
    </citation>
    <scope>NUCLEOTIDE SEQUENCE [LARGE SCALE GENOMIC DNA]</scope>
    <source>
        <strain evidence="3">cv. IRGC 105608</strain>
    </source>
</reference>
<dbReference type="AlphaFoldDB" id="A0A0D3FRG5"/>
<evidence type="ECO:0000256" key="1">
    <source>
        <dbReference type="SAM" id="MobiDB-lite"/>
    </source>
</evidence>
<dbReference type="eggNOG" id="ENOG502S14B">
    <property type="taxonomic scope" value="Eukaryota"/>
</dbReference>
<dbReference type="PANTHER" id="PTHR35110">
    <property type="entry name" value="EXPRESSED PROTEIN"/>
    <property type="match status" value="1"/>
</dbReference>
<dbReference type="Gramene" id="OBART03G41250.1">
    <property type="protein sequence ID" value="OBART03G41250.1"/>
    <property type="gene ID" value="OBART03G41250"/>
</dbReference>
<feature type="transmembrane region" description="Helical" evidence="2">
    <location>
        <begin position="224"/>
        <end position="244"/>
    </location>
</feature>
<dbReference type="STRING" id="65489.A0A0D3FRG5"/>
<evidence type="ECO:0000313" key="4">
    <source>
        <dbReference type="Proteomes" id="UP000026960"/>
    </source>
</evidence>
<dbReference type="HOGENOM" id="CLU_1047223_0_0_1"/>
<accession>A0A0D3FRG5</accession>
<dbReference type="Proteomes" id="UP000026960">
    <property type="component" value="Chromosome 3"/>
</dbReference>
<protein>
    <submittedName>
        <fullName evidence="3">Uncharacterized protein</fullName>
    </submittedName>
</protein>
<evidence type="ECO:0000256" key="2">
    <source>
        <dbReference type="SAM" id="Phobius"/>
    </source>
</evidence>
<reference evidence="3" key="2">
    <citation type="submission" date="2015-03" db="UniProtKB">
        <authorList>
            <consortium name="EnsemblPlants"/>
        </authorList>
    </citation>
    <scope>IDENTIFICATION</scope>
</reference>
<proteinExistence type="predicted"/>
<dbReference type="PaxDb" id="65489-OBART03G41250.1"/>